<dbReference type="InterPro" id="IPR013149">
    <property type="entry name" value="ADH-like_C"/>
</dbReference>
<proteinExistence type="predicted"/>
<name>A0ABW8LTF6_9ACTN</name>
<gene>
    <name evidence="3" type="ORF">ACI2L5_25710</name>
</gene>
<dbReference type="Pfam" id="PF00107">
    <property type="entry name" value="ADH_zinc_N"/>
    <property type="match status" value="1"/>
</dbReference>
<dbReference type="InterPro" id="IPR020843">
    <property type="entry name" value="ER"/>
</dbReference>
<evidence type="ECO:0000256" key="1">
    <source>
        <dbReference type="ARBA" id="ARBA00023002"/>
    </source>
</evidence>
<comment type="caution">
    <text evidence="3">The sequence shown here is derived from an EMBL/GenBank/DDBJ whole genome shotgun (WGS) entry which is preliminary data.</text>
</comment>
<dbReference type="Proteomes" id="UP001620295">
    <property type="component" value="Unassembled WGS sequence"/>
</dbReference>
<dbReference type="InterPro" id="IPR041694">
    <property type="entry name" value="ADH_N_2"/>
</dbReference>
<dbReference type="SMART" id="SM00829">
    <property type="entry name" value="PKS_ER"/>
    <property type="match status" value="1"/>
</dbReference>
<keyword evidence="4" id="KW-1185">Reference proteome</keyword>
<dbReference type="InterPro" id="IPR011032">
    <property type="entry name" value="GroES-like_sf"/>
</dbReference>
<dbReference type="RefSeq" id="WP_404747209.1">
    <property type="nucleotide sequence ID" value="NZ_JBJDQH010000008.1"/>
</dbReference>
<evidence type="ECO:0000259" key="2">
    <source>
        <dbReference type="SMART" id="SM00829"/>
    </source>
</evidence>
<dbReference type="Gene3D" id="3.90.180.10">
    <property type="entry name" value="Medium-chain alcohol dehydrogenases, catalytic domain"/>
    <property type="match status" value="1"/>
</dbReference>
<dbReference type="SUPFAM" id="SSF51735">
    <property type="entry name" value="NAD(P)-binding Rossmann-fold domains"/>
    <property type="match status" value="1"/>
</dbReference>
<evidence type="ECO:0000313" key="3">
    <source>
        <dbReference type="EMBL" id="MFK4268314.1"/>
    </source>
</evidence>
<dbReference type="CDD" id="cd05288">
    <property type="entry name" value="PGDH"/>
    <property type="match status" value="1"/>
</dbReference>
<dbReference type="SUPFAM" id="SSF50129">
    <property type="entry name" value="GroES-like"/>
    <property type="match status" value="1"/>
</dbReference>
<accession>A0ABW8LTF6</accession>
<dbReference type="Pfam" id="PF16884">
    <property type="entry name" value="ADH_N_2"/>
    <property type="match status" value="1"/>
</dbReference>
<dbReference type="PANTHER" id="PTHR43205">
    <property type="entry name" value="PROSTAGLANDIN REDUCTASE"/>
    <property type="match status" value="1"/>
</dbReference>
<dbReference type="EMBL" id="JBJDQH010000008">
    <property type="protein sequence ID" value="MFK4268314.1"/>
    <property type="molecule type" value="Genomic_DNA"/>
</dbReference>
<feature type="domain" description="Enoyl reductase (ER)" evidence="2">
    <location>
        <begin position="23"/>
        <end position="339"/>
    </location>
</feature>
<dbReference type="InterPro" id="IPR045010">
    <property type="entry name" value="MDR_fam"/>
</dbReference>
<dbReference type="InterPro" id="IPR036291">
    <property type="entry name" value="NAD(P)-bd_dom_sf"/>
</dbReference>
<keyword evidence="1" id="KW-0560">Oxidoreductase</keyword>
<dbReference type="PANTHER" id="PTHR43205:SF7">
    <property type="entry name" value="PROSTAGLANDIN REDUCTASE 1"/>
    <property type="match status" value="1"/>
</dbReference>
<protein>
    <submittedName>
        <fullName evidence="3">MDR family NADP-dependent oxidoreductase</fullName>
    </submittedName>
</protein>
<evidence type="ECO:0000313" key="4">
    <source>
        <dbReference type="Proteomes" id="UP001620295"/>
    </source>
</evidence>
<dbReference type="Gene3D" id="3.40.50.720">
    <property type="entry name" value="NAD(P)-binding Rossmann-like Domain"/>
    <property type="match status" value="1"/>
</dbReference>
<organism evidence="3 4">
    <name type="scientific">Streptomyces milbemycinicus</name>
    <dbReference type="NCBI Taxonomy" id="476552"/>
    <lineage>
        <taxon>Bacteria</taxon>
        <taxon>Bacillati</taxon>
        <taxon>Actinomycetota</taxon>
        <taxon>Actinomycetes</taxon>
        <taxon>Kitasatosporales</taxon>
        <taxon>Streptomycetaceae</taxon>
        <taxon>Streptomyces</taxon>
    </lineage>
</organism>
<reference evidence="3 4" key="1">
    <citation type="submission" date="2024-11" db="EMBL/GenBank/DDBJ databases">
        <title>The Natural Products Discovery Center: Release of the First 8490 Sequenced Strains for Exploring Actinobacteria Biosynthetic Diversity.</title>
        <authorList>
            <person name="Kalkreuter E."/>
            <person name="Kautsar S.A."/>
            <person name="Yang D."/>
            <person name="Bader C.D."/>
            <person name="Teijaro C.N."/>
            <person name="Fluegel L."/>
            <person name="Davis C.M."/>
            <person name="Simpson J.R."/>
            <person name="Lauterbach L."/>
            <person name="Steele A.D."/>
            <person name="Gui C."/>
            <person name="Meng S."/>
            <person name="Li G."/>
            <person name="Viehrig K."/>
            <person name="Ye F."/>
            <person name="Su P."/>
            <person name="Kiefer A.F."/>
            <person name="Nichols A."/>
            <person name="Cepeda A.J."/>
            <person name="Yan W."/>
            <person name="Fan B."/>
            <person name="Jiang Y."/>
            <person name="Adhikari A."/>
            <person name="Zheng C.-J."/>
            <person name="Schuster L."/>
            <person name="Cowan T.M."/>
            <person name="Smanski M.J."/>
            <person name="Chevrette M.G."/>
            <person name="De Carvalho L.P.S."/>
            <person name="Shen B."/>
        </authorList>
    </citation>
    <scope>NUCLEOTIDE SEQUENCE [LARGE SCALE GENOMIC DNA]</scope>
    <source>
        <strain evidence="3 4">NPDC020863</strain>
    </source>
</reference>
<sequence>MPLSVPATHRQVLLAAQPQDKLTTDHFEVTTAPVPEPGPGQVLVRNQLMNVAAVMRPLTIADPDRFALAQLLQQPGDPMHGPAIGEVVAAAPGTDLVPGELVRHRLGWREYAAVDAAEAQRLSPGTLPDPAAYLSQGFAAWLGVVRGAEVRAGDTVFVTGAAGGVGTLAGQFARLHGAARVIGSTGSPRKAEYLVKELGYDAAVIRGAGPIEDQLREAAPDGIDAAFDNVGGEQLLAALTVARRGARFALVGALSAQLTGDAMATVPISAFDLIARGITLRGTAAYDYLDAYPEYEREFGRALSEGTMTYPHTRLRGVEQAPRALCELVEGRHVGAVLVEL</sequence>